<keyword evidence="4" id="KW-0378">Hydrolase</keyword>
<dbReference type="Gene3D" id="3.40.50.1820">
    <property type="entry name" value="alpha/beta hydrolase"/>
    <property type="match status" value="1"/>
</dbReference>
<evidence type="ECO:0000313" key="4">
    <source>
        <dbReference type="RefSeq" id="XP_033455499.1"/>
    </source>
</evidence>
<dbReference type="InterPro" id="IPR000073">
    <property type="entry name" value="AB_hydrolase_1"/>
</dbReference>
<dbReference type="GeneID" id="54363761"/>
<dbReference type="PANTHER" id="PTHR22946:SF12">
    <property type="entry name" value="CONIDIAL PIGMENT BIOSYNTHESIS PROTEIN AYG1 (AFU_ORTHOLOGUE AFUA_2G17550)"/>
    <property type="match status" value="1"/>
</dbReference>
<dbReference type="Pfam" id="PF12697">
    <property type="entry name" value="Abhydrolase_6"/>
    <property type="match status" value="1"/>
</dbReference>
<dbReference type="OrthoDB" id="249703at2759"/>
<reference evidence="4" key="3">
    <citation type="submission" date="2025-08" db="UniProtKB">
        <authorList>
            <consortium name="RefSeq"/>
        </authorList>
    </citation>
    <scope>IDENTIFICATION</scope>
    <source>
        <strain evidence="4">CBS 342.82</strain>
    </source>
</reference>
<evidence type="ECO:0000256" key="1">
    <source>
        <dbReference type="ARBA" id="ARBA00038115"/>
    </source>
</evidence>
<name>A0A6J3LS61_9PEZI</name>
<sequence>MQLSADTQYHYEGLRSLGTVRYGGGDVREQLNVLAKIKPGDPESWYSEWHALAHRVLATIEESQSTTGPLSRVSLREVYFRASHYFFLEDFFIHGNPEDPRIAESYAQSTKYFDLANELLPFPGKKMVLPTEYGFNVHGMIFQAHHIDGMPVNGPRPTLIIGGGFDSNYQETMHVFGFAALDRGYNVILYEGPGQPTLLVKEKRGFIPEWERVVTPIIDYVESEQRSGRLDFIDSGKLGLVGMSLGGWLAARAAAFEQRLAAVVLMDGVWNFLLCFRQAFPEAYQAFLDGDMRKCDDLFEESGKPGAPTTARWIHDHGKYSFRVATGHKLLETAAKMTLEGGIAEKITCPTFVGDAVDDLFFEGQPAKVAEAVGPKATLAVFDEADAASAHCQSGALIYANQRIMDWFGNVVGVL</sequence>
<protein>
    <submittedName>
        <fullName evidence="4">2,6-dihydropseudooxynicotine hydrolase</fullName>
    </submittedName>
</protein>
<evidence type="ECO:0000259" key="2">
    <source>
        <dbReference type="Pfam" id="PF12697"/>
    </source>
</evidence>
<comment type="similarity">
    <text evidence="1">Belongs to the AB hydrolase superfamily. FUS2 hydrolase family.</text>
</comment>
<dbReference type="PANTHER" id="PTHR22946">
    <property type="entry name" value="DIENELACTONE HYDROLASE DOMAIN-CONTAINING PROTEIN-RELATED"/>
    <property type="match status" value="1"/>
</dbReference>
<proteinExistence type="inferred from homology"/>
<dbReference type="RefSeq" id="XP_033455499.1">
    <property type="nucleotide sequence ID" value="XM_033605961.1"/>
</dbReference>
<dbReference type="GO" id="GO:0016787">
    <property type="term" value="F:hydrolase activity"/>
    <property type="evidence" value="ECO:0007669"/>
    <property type="project" value="UniProtKB-KW"/>
</dbReference>
<evidence type="ECO:0000313" key="3">
    <source>
        <dbReference type="Proteomes" id="UP000504637"/>
    </source>
</evidence>
<reference evidence="4" key="1">
    <citation type="submission" date="2020-01" db="EMBL/GenBank/DDBJ databases">
        <authorList>
            <consortium name="DOE Joint Genome Institute"/>
            <person name="Haridas S."/>
            <person name="Albert R."/>
            <person name="Binder M."/>
            <person name="Bloem J."/>
            <person name="Labutti K."/>
            <person name="Salamov A."/>
            <person name="Andreopoulos B."/>
            <person name="Baker S.E."/>
            <person name="Barry K."/>
            <person name="Bills G."/>
            <person name="Bluhm B.H."/>
            <person name="Cannon C."/>
            <person name="Castanera R."/>
            <person name="Culley D.E."/>
            <person name="Daum C."/>
            <person name="Ezra D."/>
            <person name="Gonzalez J.B."/>
            <person name="Henrissat B."/>
            <person name="Kuo A."/>
            <person name="Liang C."/>
            <person name="Lipzen A."/>
            <person name="Lutzoni F."/>
            <person name="Magnuson J."/>
            <person name="Mondo S."/>
            <person name="Nolan M."/>
            <person name="Ohm R."/>
            <person name="Pangilinan J."/>
            <person name="Park H.-J."/>
            <person name="Ramirez L."/>
            <person name="Alfaro M."/>
            <person name="Sun H."/>
            <person name="Tritt A."/>
            <person name="Yoshinaga Y."/>
            <person name="Zwiers L.-H."/>
            <person name="Turgeon B.G."/>
            <person name="Goodwin S.B."/>
            <person name="Spatafora J.W."/>
            <person name="Crous P.W."/>
            <person name="Grigoriev I.V."/>
        </authorList>
    </citation>
    <scope>NUCLEOTIDE SEQUENCE</scope>
    <source>
        <strain evidence="4">CBS 342.82</strain>
    </source>
</reference>
<feature type="domain" description="AB hydrolase-1" evidence="2">
    <location>
        <begin position="174"/>
        <end position="354"/>
    </location>
</feature>
<dbReference type="InterPro" id="IPR029058">
    <property type="entry name" value="AB_hydrolase_fold"/>
</dbReference>
<dbReference type="AlphaFoldDB" id="A0A6J3LS61"/>
<reference evidence="4" key="2">
    <citation type="submission" date="2020-04" db="EMBL/GenBank/DDBJ databases">
        <authorList>
            <consortium name="NCBI Genome Project"/>
        </authorList>
    </citation>
    <scope>NUCLEOTIDE SEQUENCE</scope>
    <source>
        <strain evidence="4">CBS 342.82</strain>
    </source>
</reference>
<gene>
    <name evidence="4" type="ORF">K489DRAFT_384887</name>
</gene>
<organism evidence="4">
    <name type="scientific">Dissoconium aciculare CBS 342.82</name>
    <dbReference type="NCBI Taxonomy" id="1314786"/>
    <lineage>
        <taxon>Eukaryota</taxon>
        <taxon>Fungi</taxon>
        <taxon>Dikarya</taxon>
        <taxon>Ascomycota</taxon>
        <taxon>Pezizomycotina</taxon>
        <taxon>Dothideomycetes</taxon>
        <taxon>Dothideomycetidae</taxon>
        <taxon>Mycosphaerellales</taxon>
        <taxon>Dissoconiaceae</taxon>
        <taxon>Dissoconium</taxon>
    </lineage>
</organism>
<dbReference type="Proteomes" id="UP000504637">
    <property type="component" value="Unplaced"/>
</dbReference>
<dbReference type="Gene3D" id="1.20.1440.110">
    <property type="entry name" value="acylaminoacyl peptidase"/>
    <property type="match status" value="1"/>
</dbReference>
<keyword evidence="3" id="KW-1185">Reference proteome</keyword>
<dbReference type="SUPFAM" id="SSF53474">
    <property type="entry name" value="alpha/beta-Hydrolases"/>
    <property type="match status" value="1"/>
</dbReference>
<dbReference type="InterPro" id="IPR050261">
    <property type="entry name" value="FrsA_esterase"/>
</dbReference>
<accession>A0A6J3LS61</accession>